<name>A0A4R7CB90_9HYPH</name>
<protein>
    <submittedName>
        <fullName evidence="3">PsiF repeat-containing protein</fullName>
    </submittedName>
</protein>
<comment type="caution">
    <text evidence="3">The sequence shown here is derived from an EMBL/GenBank/DDBJ whole genome shotgun (WGS) entry which is preliminary data.</text>
</comment>
<keyword evidence="2" id="KW-0732">Signal</keyword>
<accession>A0A4R7CB90</accession>
<organism evidence="3 4">
    <name type="scientific">Enterovirga rhinocerotis</name>
    <dbReference type="NCBI Taxonomy" id="1339210"/>
    <lineage>
        <taxon>Bacteria</taxon>
        <taxon>Pseudomonadati</taxon>
        <taxon>Pseudomonadota</taxon>
        <taxon>Alphaproteobacteria</taxon>
        <taxon>Hyphomicrobiales</taxon>
        <taxon>Methylobacteriaceae</taxon>
        <taxon>Enterovirga</taxon>
    </lineage>
</organism>
<sequence>MVKDIVRLSVVAAGLAVGLGLASAAPSPRPGGSLALPQSGSVTGRQPLPPASMAVPKGQRTFKRCNREAMARKLRGADRRHFVKRCRLGYGHRLFRRGRAAPH</sequence>
<evidence type="ECO:0000256" key="1">
    <source>
        <dbReference type="SAM" id="MobiDB-lite"/>
    </source>
</evidence>
<dbReference type="Proteomes" id="UP000295122">
    <property type="component" value="Unassembled WGS sequence"/>
</dbReference>
<evidence type="ECO:0000313" key="3">
    <source>
        <dbReference type="EMBL" id="TDR94336.1"/>
    </source>
</evidence>
<dbReference type="AlphaFoldDB" id="A0A4R7CB90"/>
<feature type="signal peptide" evidence="2">
    <location>
        <begin position="1"/>
        <end position="24"/>
    </location>
</feature>
<feature type="region of interest" description="Disordered" evidence="1">
    <location>
        <begin position="24"/>
        <end position="61"/>
    </location>
</feature>
<dbReference type="RefSeq" id="WP_133769241.1">
    <property type="nucleotide sequence ID" value="NZ_SNZR01000011.1"/>
</dbReference>
<dbReference type="Pfam" id="PF07769">
    <property type="entry name" value="PsiF_repeat"/>
    <property type="match status" value="1"/>
</dbReference>
<keyword evidence="4" id="KW-1185">Reference proteome</keyword>
<evidence type="ECO:0000256" key="2">
    <source>
        <dbReference type="SAM" id="SignalP"/>
    </source>
</evidence>
<dbReference type="InterPro" id="IPR011690">
    <property type="entry name" value="P_starv_induced_PsiF"/>
</dbReference>
<evidence type="ECO:0000313" key="4">
    <source>
        <dbReference type="Proteomes" id="UP000295122"/>
    </source>
</evidence>
<dbReference type="EMBL" id="SNZR01000011">
    <property type="protein sequence ID" value="TDR94336.1"/>
    <property type="molecule type" value="Genomic_DNA"/>
</dbReference>
<reference evidence="3 4" key="1">
    <citation type="submission" date="2019-03" db="EMBL/GenBank/DDBJ databases">
        <title>Genomic Encyclopedia of Type Strains, Phase IV (KMG-IV): sequencing the most valuable type-strain genomes for metagenomic binning, comparative biology and taxonomic classification.</title>
        <authorList>
            <person name="Goeker M."/>
        </authorList>
    </citation>
    <scope>NUCLEOTIDE SEQUENCE [LARGE SCALE GENOMIC DNA]</scope>
    <source>
        <strain evidence="3 4">DSM 25903</strain>
    </source>
</reference>
<feature type="chain" id="PRO_5020493957" evidence="2">
    <location>
        <begin position="25"/>
        <end position="103"/>
    </location>
</feature>
<gene>
    <name evidence="3" type="ORF">EV668_1621</name>
</gene>
<proteinExistence type="predicted"/>